<gene>
    <name evidence="5" type="ORF">GGR27_003600</name>
</gene>
<dbReference type="Pfam" id="PF12833">
    <property type="entry name" value="HTH_18"/>
    <property type="match status" value="1"/>
</dbReference>
<dbReference type="InterPro" id="IPR014710">
    <property type="entry name" value="RmlC-like_jellyroll"/>
</dbReference>
<dbReference type="SUPFAM" id="SSF46689">
    <property type="entry name" value="Homeodomain-like"/>
    <property type="match status" value="1"/>
</dbReference>
<accession>A0ABX0XFR6</accession>
<dbReference type="InterPro" id="IPR037923">
    <property type="entry name" value="HTH-like"/>
</dbReference>
<keyword evidence="3" id="KW-0804">Transcription</keyword>
<dbReference type="RefSeq" id="WP_168039769.1">
    <property type="nucleotide sequence ID" value="NZ_JAATJH010000008.1"/>
</dbReference>
<dbReference type="Proteomes" id="UP000770785">
    <property type="component" value="Unassembled WGS sequence"/>
</dbReference>
<evidence type="ECO:0000313" key="6">
    <source>
        <dbReference type="Proteomes" id="UP000770785"/>
    </source>
</evidence>
<keyword evidence="6" id="KW-1185">Reference proteome</keyword>
<dbReference type="EMBL" id="JAATJH010000008">
    <property type="protein sequence ID" value="NJC28081.1"/>
    <property type="molecule type" value="Genomic_DNA"/>
</dbReference>
<dbReference type="Gene3D" id="1.10.10.60">
    <property type="entry name" value="Homeodomain-like"/>
    <property type="match status" value="1"/>
</dbReference>
<dbReference type="PANTHER" id="PTHR43280">
    <property type="entry name" value="ARAC-FAMILY TRANSCRIPTIONAL REGULATOR"/>
    <property type="match status" value="1"/>
</dbReference>
<dbReference type="InterPro" id="IPR009057">
    <property type="entry name" value="Homeodomain-like_sf"/>
</dbReference>
<dbReference type="InterPro" id="IPR020449">
    <property type="entry name" value="Tscrpt_reg_AraC-type_HTH"/>
</dbReference>
<evidence type="ECO:0000256" key="2">
    <source>
        <dbReference type="ARBA" id="ARBA00023125"/>
    </source>
</evidence>
<dbReference type="Pfam" id="PF02311">
    <property type="entry name" value="AraC_binding"/>
    <property type="match status" value="1"/>
</dbReference>
<evidence type="ECO:0000313" key="5">
    <source>
        <dbReference type="EMBL" id="NJC28081.1"/>
    </source>
</evidence>
<dbReference type="PANTHER" id="PTHR43280:SF32">
    <property type="entry name" value="TRANSCRIPTIONAL REGULATORY PROTEIN"/>
    <property type="match status" value="1"/>
</dbReference>
<dbReference type="PRINTS" id="PR00032">
    <property type="entry name" value="HTHARAC"/>
</dbReference>
<dbReference type="SUPFAM" id="SSF51215">
    <property type="entry name" value="Regulatory protein AraC"/>
    <property type="match status" value="1"/>
</dbReference>
<dbReference type="Gene3D" id="2.60.120.10">
    <property type="entry name" value="Jelly Rolls"/>
    <property type="match status" value="1"/>
</dbReference>
<dbReference type="PROSITE" id="PS01124">
    <property type="entry name" value="HTH_ARAC_FAMILY_2"/>
    <property type="match status" value="1"/>
</dbReference>
<name>A0ABX0XFR6_9BACT</name>
<dbReference type="InterPro" id="IPR003313">
    <property type="entry name" value="AraC-bd"/>
</dbReference>
<evidence type="ECO:0000256" key="3">
    <source>
        <dbReference type="ARBA" id="ARBA00023163"/>
    </source>
</evidence>
<proteinExistence type="predicted"/>
<reference evidence="5 6" key="1">
    <citation type="submission" date="2020-03" db="EMBL/GenBank/DDBJ databases">
        <title>Genomic Encyclopedia of Type Strains, Phase IV (KMG-IV): sequencing the most valuable type-strain genomes for metagenomic binning, comparative biology and taxonomic classification.</title>
        <authorList>
            <person name="Goeker M."/>
        </authorList>
    </citation>
    <scope>NUCLEOTIDE SEQUENCE [LARGE SCALE GENOMIC DNA]</scope>
    <source>
        <strain evidence="5 6">DSM 105096</strain>
    </source>
</reference>
<sequence length="273" mass="30918">MNPEDPSSEFLFSTELVDYQSSEGRRHRNHRHPQFFQLTFVTAGEGLHYVGDAAPPLVPGGLYLVAPQTAHACSGRGLRGRLCHFSPDLLSYELRLRLHQTYYFTRFPAESWPLITGLFDHLAKPASPSLVKTLLQSLLTLLLESGYAEAGPMVEKSNHHLAQGFLALARVHYATERRVSWYAAQLHCSTNHLGTCVRAQIQRPPGQYLRELALEDARNRLLQETTTVSTIADELGFRDVDYFWRFFKKHVGVTPLDYRNGQKDPRKVQTGAT</sequence>
<protein>
    <submittedName>
        <fullName evidence="5">AraC-like DNA-binding protein</fullName>
    </submittedName>
</protein>
<keyword evidence="2" id="KW-0238">DNA-binding</keyword>
<organism evidence="5 6">
    <name type="scientific">Neolewinella antarctica</name>
    <dbReference type="NCBI Taxonomy" id="442734"/>
    <lineage>
        <taxon>Bacteria</taxon>
        <taxon>Pseudomonadati</taxon>
        <taxon>Bacteroidota</taxon>
        <taxon>Saprospiria</taxon>
        <taxon>Saprospirales</taxon>
        <taxon>Lewinellaceae</taxon>
        <taxon>Neolewinella</taxon>
    </lineage>
</organism>
<dbReference type="SMART" id="SM00342">
    <property type="entry name" value="HTH_ARAC"/>
    <property type="match status" value="1"/>
</dbReference>
<evidence type="ECO:0000259" key="4">
    <source>
        <dbReference type="PROSITE" id="PS01124"/>
    </source>
</evidence>
<comment type="caution">
    <text evidence="5">The sequence shown here is derived from an EMBL/GenBank/DDBJ whole genome shotgun (WGS) entry which is preliminary data.</text>
</comment>
<dbReference type="InterPro" id="IPR018060">
    <property type="entry name" value="HTH_AraC"/>
</dbReference>
<keyword evidence="1" id="KW-0805">Transcription regulation</keyword>
<feature type="domain" description="HTH araC/xylS-type" evidence="4">
    <location>
        <begin position="163"/>
        <end position="261"/>
    </location>
</feature>
<evidence type="ECO:0000256" key="1">
    <source>
        <dbReference type="ARBA" id="ARBA00023015"/>
    </source>
</evidence>